<accession>A0ABW8NL30</accession>
<comment type="caution">
    <text evidence="1">The sequence shown here is derived from an EMBL/GenBank/DDBJ whole genome shotgun (WGS) entry which is preliminary data.</text>
</comment>
<evidence type="ECO:0000313" key="1">
    <source>
        <dbReference type="EMBL" id="MFK4753678.1"/>
    </source>
</evidence>
<name>A0ABW8NL30_9GAMM</name>
<dbReference type="EMBL" id="JBBKTX010000019">
    <property type="protein sequence ID" value="MFK4753678.1"/>
    <property type="molecule type" value="Genomic_DNA"/>
</dbReference>
<proteinExistence type="predicted"/>
<reference evidence="1 2" key="1">
    <citation type="submission" date="2024-03" db="EMBL/GenBank/DDBJ databases">
        <title>High-quality draft genome sequence of Oceanobacter sp. wDCs-4.</title>
        <authorList>
            <person name="Dong C."/>
        </authorList>
    </citation>
    <scope>NUCLEOTIDE SEQUENCE [LARGE SCALE GENOMIC DNA]</scope>
    <source>
        <strain evidence="2">wDCs-4</strain>
    </source>
</reference>
<dbReference type="InterPro" id="IPR009387">
    <property type="entry name" value="HigB-2"/>
</dbReference>
<dbReference type="Pfam" id="PF06296">
    <property type="entry name" value="RelE"/>
    <property type="match status" value="1"/>
</dbReference>
<dbReference type="Proteomes" id="UP001620597">
    <property type="component" value="Unassembled WGS sequence"/>
</dbReference>
<evidence type="ECO:0000313" key="2">
    <source>
        <dbReference type="Proteomes" id="UP001620597"/>
    </source>
</evidence>
<protein>
    <submittedName>
        <fullName evidence="1">Type II toxin-antitoxin system RelE/ParE family toxin</fullName>
    </submittedName>
</protein>
<dbReference type="RefSeq" id="WP_416206693.1">
    <property type="nucleotide sequence ID" value="NZ_JBBKTX010000019.1"/>
</dbReference>
<organism evidence="1 2">
    <name type="scientific">Oceanobacter antarcticus</name>
    <dbReference type="NCBI Taxonomy" id="3133425"/>
    <lineage>
        <taxon>Bacteria</taxon>
        <taxon>Pseudomonadati</taxon>
        <taxon>Pseudomonadota</taxon>
        <taxon>Gammaproteobacteria</taxon>
        <taxon>Oceanospirillales</taxon>
        <taxon>Oceanospirillaceae</taxon>
        <taxon>Oceanobacter</taxon>
    </lineage>
</organism>
<keyword evidence="2" id="KW-1185">Reference proteome</keyword>
<sequence length="113" mass="12413">MQTIVELPEFQKRADGLLKPDEKVSIIKYLASHPQSGDLMQGTGGIRKLRWSAQGRGKSGGVRVIYYYHNGAVPLFLLSVFGKGEKANISKAERNGLAKLTQLLLKHYGGSND</sequence>
<gene>
    <name evidence="1" type="ORF">WG929_14775</name>
</gene>
<dbReference type="PIRSF" id="PIRSF039032">
    <property type="entry name" value="HigB-2"/>
    <property type="match status" value="1"/>
</dbReference>